<keyword evidence="3" id="KW-1185">Reference proteome</keyword>
<dbReference type="PROSITE" id="PS51186">
    <property type="entry name" value="GNAT"/>
    <property type="match status" value="1"/>
</dbReference>
<proteinExistence type="predicted"/>
<dbReference type="Proteomes" id="UP001597277">
    <property type="component" value="Unassembled WGS sequence"/>
</dbReference>
<name>A0ABW4L318_9MICO</name>
<dbReference type="PANTHER" id="PTHR43792">
    <property type="entry name" value="GNAT FAMILY, PUTATIVE (AFU_ORTHOLOGUE AFUA_3G00765)-RELATED-RELATED"/>
    <property type="match status" value="1"/>
</dbReference>
<keyword evidence="2" id="KW-0808">Transferase</keyword>
<evidence type="ECO:0000313" key="2">
    <source>
        <dbReference type="EMBL" id="MFD1718008.1"/>
    </source>
</evidence>
<dbReference type="SUPFAM" id="SSF55729">
    <property type="entry name" value="Acyl-CoA N-acyltransferases (Nat)"/>
    <property type="match status" value="1"/>
</dbReference>
<keyword evidence="2" id="KW-0012">Acyltransferase</keyword>
<protein>
    <submittedName>
        <fullName evidence="2">GNAT family N-acetyltransferase</fullName>
        <ecNumber evidence="2">2.3.-.-</ecNumber>
    </submittedName>
</protein>
<gene>
    <name evidence="2" type="ORF">ACFSE6_09185</name>
</gene>
<feature type="domain" description="N-acetyltransferase" evidence="1">
    <location>
        <begin position="18"/>
        <end position="176"/>
    </location>
</feature>
<evidence type="ECO:0000313" key="3">
    <source>
        <dbReference type="Proteomes" id="UP001597277"/>
    </source>
</evidence>
<evidence type="ECO:0000259" key="1">
    <source>
        <dbReference type="PROSITE" id="PS51186"/>
    </source>
</evidence>
<comment type="caution">
    <text evidence="2">The sequence shown here is derived from an EMBL/GenBank/DDBJ whole genome shotgun (WGS) entry which is preliminary data.</text>
</comment>
<dbReference type="EC" id="2.3.-.-" evidence="2"/>
<dbReference type="GO" id="GO:0016746">
    <property type="term" value="F:acyltransferase activity"/>
    <property type="evidence" value="ECO:0007669"/>
    <property type="project" value="UniProtKB-KW"/>
</dbReference>
<dbReference type="InterPro" id="IPR051531">
    <property type="entry name" value="N-acetyltransferase"/>
</dbReference>
<dbReference type="InterPro" id="IPR000182">
    <property type="entry name" value="GNAT_dom"/>
</dbReference>
<dbReference type="InterPro" id="IPR016181">
    <property type="entry name" value="Acyl_CoA_acyltransferase"/>
</dbReference>
<dbReference type="Gene3D" id="3.40.630.30">
    <property type="match status" value="1"/>
</dbReference>
<dbReference type="EMBL" id="JBHUEE010000004">
    <property type="protein sequence ID" value="MFD1718008.1"/>
    <property type="molecule type" value="Genomic_DNA"/>
</dbReference>
<reference evidence="3" key="1">
    <citation type="journal article" date="2019" name="Int. J. Syst. Evol. Microbiol.">
        <title>The Global Catalogue of Microorganisms (GCM) 10K type strain sequencing project: providing services to taxonomists for standard genome sequencing and annotation.</title>
        <authorList>
            <consortium name="The Broad Institute Genomics Platform"/>
            <consortium name="The Broad Institute Genome Sequencing Center for Infectious Disease"/>
            <person name="Wu L."/>
            <person name="Ma J."/>
        </authorList>
    </citation>
    <scope>NUCLEOTIDE SEQUENCE [LARGE SCALE GENOMIC DNA]</scope>
    <source>
        <strain evidence="3">JCM 17130</strain>
    </source>
</reference>
<dbReference type="PANTHER" id="PTHR43792:SF1">
    <property type="entry name" value="N-ACETYLTRANSFERASE DOMAIN-CONTAINING PROTEIN"/>
    <property type="match status" value="1"/>
</dbReference>
<accession>A0ABW4L318</accession>
<organism evidence="2 3">
    <name type="scientific">Georgenia deserti</name>
    <dbReference type="NCBI Taxonomy" id="2093781"/>
    <lineage>
        <taxon>Bacteria</taxon>
        <taxon>Bacillati</taxon>
        <taxon>Actinomycetota</taxon>
        <taxon>Actinomycetes</taxon>
        <taxon>Micrococcales</taxon>
        <taxon>Bogoriellaceae</taxon>
        <taxon>Georgenia</taxon>
    </lineage>
</organism>
<dbReference type="RefSeq" id="WP_388005438.1">
    <property type="nucleotide sequence ID" value="NZ_JBHUEE010000004.1"/>
</dbReference>
<dbReference type="Pfam" id="PF13302">
    <property type="entry name" value="Acetyltransf_3"/>
    <property type="match status" value="1"/>
</dbReference>
<sequence length="188" mass="20795">MALSHGAGTPHRRRTERLVLTAAEETDLDELYALHSDPRVWEHLPSGRHTTTARTARDLAEYREDWAAGLGYWVARLPDGTFVGIGGVRLRPAGVLNLYYRLVPEQQRRGYALEIARAAMDAAAEVRPEAPVTAFLLEHNTASRAVAERLGLTQVFRGHDAGNPDPRAVRLVYADRPLTEAQLNALLA</sequence>